<dbReference type="EMBL" id="JBAHYK010000229">
    <property type="protein sequence ID" value="KAL0576335.1"/>
    <property type="molecule type" value="Genomic_DNA"/>
</dbReference>
<name>A0ABR3FLR0_9AGAR</name>
<dbReference type="Proteomes" id="UP001465976">
    <property type="component" value="Unassembled WGS sequence"/>
</dbReference>
<accession>A0ABR3FLR0</accession>
<sequence length="411" mass="45649">MNLPPSYSASTSESLPDYSSDPAQNERRIAYQRRPHYDPEPDGLYIQKEDKVTLVLTNQRHGASLPEYNRRSVISGSIILDDPRSIEELKIELKCRVEFLTLSHGFLSREINRISQLLYSKEQTGAECPSSVPLSCPFPSTYKCEGTSYSLPPTYNETLYAENAQYARVSHSLNVVVTKTRNRKAVAVLGKNKRMFSAALNYRPRSRPQRPIPCDYSFLSTIKVCPEEWQQSVTTIEPRFPGPNSPQSISCQLFLPSVGVFDLNGTIPFHVQLASSTATLSRLCQGDNKHPPIKVSLGRQLLLDMGDRKVPIVFNLGQGKIALSPDFRSGPSHQEAVLNFEGHVTVGSPNNTVATFDSGIIAVRDFVCVELSPKVTSTATLFSPFRHAHVVKLVTDPWSDIPDAFGYSSLS</sequence>
<protein>
    <submittedName>
        <fullName evidence="2">Uncharacterized protein</fullName>
    </submittedName>
</protein>
<feature type="compositionally biased region" description="Polar residues" evidence="1">
    <location>
        <begin position="1"/>
        <end position="14"/>
    </location>
</feature>
<reference evidence="2 3" key="1">
    <citation type="submission" date="2024-02" db="EMBL/GenBank/DDBJ databases">
        <title>A draft genome for the cacao thread blight pathogen Marasmius crinis-equi.</title>
        <authorList>
            <person name="Cohen S.P."/>
            <person name="Baruah I.K."/>
            <person name="Amoako-Attah I."/>
            <person name="Bukari Y."/>
            <person name="Meinhardt L.W."/>
            <person name="Bailey B.A."/>
        </authorList>
    </citation>
    <scope>NUCLEOTIDE SEQUENCE [LARGE SCALE GENOMIC DNA]</scope>
    <source>
        <strain evidence="2 3">GH-76</strain>
    </source>
</reference>
<organism evidence="2 3">
    <name type="scientific">Marasmius crinis-equi</name>
    <dbReference type="NCBI Taxonomy" id="585013"/>
    <lineage>
        <taxon>Eukaryota</taxon>
        <taxon>Fungi</taxon>
        <taxon>Dikarya</taxon>
        <taxon>Basidiomycota</taxon>
        <taxon>Agaricomycotina</taxon>
        <taxon>Agaricomycetes</taxon>
        <taxon>Agaricomycetidae</taxon>
        <taxon>Agaricales</taxon>
        <taxon>Marasmiineae</taxon>
        <taxon>Marasmiaceae</taxon>
        <taxon>Marasmius</taxon>
    </lineage>
</organism>
<gene>
    <name evidence="2" type="ORF">V5O48_005633</name>
</gene>
<evidence type="ECO:0000313" key="2">
    <source>
        <dbReference type="EMBL" id="KAL0576335.1"/>
    </source>
</evidence>
<comment type="caution">
    <text evidence="2">The sequence shown here is derived from an EMBL/GenBank/DDBJ whole genome shotgun (WGS) entry which is preliminary data.</text>
</comment>
<evidence type="ECO:0000256" key="1">
    <source>
        <dbReference type="SAM" id="MobiDB-lite"/>
    </source>
</evidence>
<keyword evidence="3" id="KW-1185">Reference proteome</keyword>
<evidence type="ECO:0000313" key="3">
    <source>
        <dbReference type="Proteomes" id="UP001465976"/>
    </source>
</evidence>
<proteinExistence type="predicted"/>
<feature type="region of interest" description="Disordered" evidence="1">
    <location>
        <begin position="1"/>
        <end position="27"/>
    </location>
</feature>